<feature type="compositionally biased region" description="Polar residues" evidence="1">
    <location>
        <begin position="576"/>
        <end position="587"/>
    </location>
</feature>
<feature type="compositionally biased region" description="Basic and acidic residues" evidence="1">
    <location>
        <begin position="588"/>
        <end position="608"/>
    </location>
</feature>
<dbReference type="Pfam" id="PF22600">
    <property type="entry name" value="MTPAP-like_central"/>
    <property type="match status" value="1"/>
</dbReference>
<gene>
    <name evidence="3" type="ORF">VKT23_000577</name>
</gene>
<feature type="compositionally biased region" description="Basic and acidic residues" evidence="1">
    <location>
        <begin position="441"/>
        <end position="450"/>
    </location>
</feature>
<reference evidence="3 4" key="1">
    <citation type="submission" date="2024-01" db="EMBL/GenBank/DDBJ databases">
        <title>A draft genome for the cacao thread blight pathogen Marasmiellus scandens.</title>
        <authorList>
            <person name="Baruah I.K."/>
            <person name="Leung J."/>
            <person name="Bukari Y."/>
            <person name="Amoako-Attah I."/>
            <person name="Meinhardt L.W."/>
            <person name="Bailey B.A."/>
            <person name="Cohen S.P."/>
        </authorList>
    </citation>
    <scope>NUCLEOTIDE SEQUENCE [LARGE SCALE GENOMIC DNA]</scope>
    <source>
        <strain evidence="3 4">GH-19</strain>
    </source>
</reference>
<organism evidence="3 4">
    <name type="scientific">Marasmiellus scandens</name>
    <dbReference type="NCBI Taxonomy" id="2682957"/>
    <lineage>
        <taxon>Eukaryota</taxon>
        <taxon>Fungi</taxon>
        <taxon>Dikarya</taxon>
        <taxon>Basidiomycota</taxon>
        <taxon>Agaricomycotina</taxon>
        <taxon>Agaricomycetes</taxon>
        <taxon>Agaricomycetidae</taxon>
        <taxon>Agaricales</taxon>
        <taxon>Marasmiineae</taxon>
        <taxon>Omphalotaceae</taxon>
        <taxon>Marasmiellus</taxon>
    </lineage>
</organism>
<dbReference type="PANTHER" id="PTHR12271">
    <property type="entry name" value="POLY A POLYMERASE CID PAP -RELATED"/>
    <property type="match status" value="1"/>
</dbReference>
<proteinExistence type="predicted"/>
<dbReference type="Proteomes" id="UP001498398">
    <property type="component" value="Unassembled WGS sequence"/>
</dbReference>
<comment type="caution">
    <text evidence="3">The sequence shown here is derived from an EMBL/GenBank/DDBJ whole genome shotgun (WGS) entry which is preliminary data.</text>
</comment>
<evidence type="ECO:0000256" key="1">
    <source>
        <dbReference type="SAM" id="MobiDB-lite"/>
    </source>
</evidence>
<sequence>MRPTPIRLWRATRVNRQQQLYEEYVPPISKKKVKHLRREERRTSHIPQFNRLLHEQLENIVQVTKELRLPNYKKVSQASDIVLQPIGLSNFTGIQLRDTPLEFAVVDLKNPNGIPPGSSPSPIYVPNIVAEALAGAGYSGQFIDRTPQVLEATNQPQHHYLPLVDWPDYPKTAFEGFRYPPQLVIHSEPQLSDSFQPITLTLPGPTVLPLNNWLASEIPKEWKPIVVYLHIWMRSHGVTHISSETLAMLFCAAMETKFSQSTEAINGWEDFHVQSNEKWHSKRAQLNLAAHVSEHPKCERQLSKNEVGEIIHSFFNFGLEMHHWNRNSFVSLRKDAELVIARTDSTMATTHSCLLPRSQKKDFVSLQPAHWRSHHLIVQDPLLKTHNHAELVPFRIMRQFTFSAWRSRNVLADAQTLYSLLGKHHSSVLRSDTPLGPESARTSDIEKPTEEATLNWGLSESVRDDFVEPDPPAIASRGFDHANSRDRQGPSRLESNLRMDRDLSPKIDTFRARNSDRLLAHSERFTRASKSPGSQMFERKFDQSWGLAQSAHESENDIVTSSKSISRQHSTDRLSTHASFRESNATAQEHDRLPKMLNRFKQENDRRTPFKSYSSSSSKPKGRRGFTTSACRFRGRLVLKQERPQADLPPGMSPENARFITLSRVHQAINQFFGKKQQYEIEVFGSVRYGVCRPNSDMDLVVLDPDRPQGISPLKQHLKLPPIYSVSRLAKALEKQGFTYVLPIPSAKVPIVKFRDPKTNIDCDINVNDRLGLLNSILIGRYCDLSPLLRPMLQALKEWAKPLGHNKPSISNGAPTFSSYALALMTIAILQTKKVLPNLQGSLSPLLDNPTDFVWHKGLQCDVRYDDWGQKDSWIPEQDLTLSSALMTWFRFWGHEYDYHSQLVDIGLGSIPSVPFRPHKSLRMLVYDPFIPNKIVTSAISSKSLKAFREDCQRSLRQLQVENNISVVESACGDALSSNSGDSSTILVDGDGEEPLSHPELEDMIGFGLKDVNQLDSY</sequence>
<evidence type="ECO:0000259" key="2">
    <source>
        <dbReference type="Pfam" id="PF22600"/>
    </source>
</evidence>
<feature type="compositionally biased region" description="Basic and acidic residues" evidence="1">
    <location>
        <begin position="478"/>
        <end position="498"/>
    </location>
</feature>
<dbReference type="Gene3D" id="1.10.1410.10">
    <property type="match status" value="2"/>
</dbReference>
<evidence type="ECO:0000313" key="3">
    <source>
        <dbReference type="EMBL" id="KAK7472462.1"/>
    </source>
</evidence>
<dbReference type="CDD" id="cd05402">
    <property type="entry name" value="NT_PAP_TUTase"/>
    <property type="match status" value="1"/>
</dbReference>
<keyword evidence="4" id="KW-1185">Reference proteome</keyword>
<evidence type="ECO:0000313" key="4">
    <source>
        <dbReference type="Proteomes" id="UP001498398"/>
    </source>
</evidence>
<feature type="compositionally biased region" description="Polar residues" evidence="1">
    <location>
        <begin position="557"/>
        <end position="568"/>
    </location>
</feature>
<dbReference type="SUPFAM" id="SSF81301">
    <property type="entry name" value="Nucleotidyltransferase"/>
    <property type="match status" value="1"/>
</dbReference>
<feature type="region of interest" description="Disordered" evidence="1">
    <location>
        <begin position="552"/>
        <end position="626"/>
    </location>
</feature>
<accession>A0ABR1K5P9</accession>
<feature type="region of interest" description="Disordered" evidence="1">
    <location>
        <begin position="470"/>
        <end position="498"/>
    </location>
</feature>
<feature type="domain" description="Poly(A) RNA polymerase mitochondrial-like central palm" evidence="2">
    <location>
        <begin position="656"/>
        <end position="783"/>
    </location>
</feature>
<dbReference type="SUPFAM" id="SSF81631">
    <property type="entry name" value="PAP/OAS1 substrate-binding domain"/>
    <property type="match status" value="1"/>
</dbReference>
<dbReference type="PANTHER" id="PTHR12271:SF40">
    <property type="entry name" value="POLY(A) RNA POLYMERASE GLD2"/>
    <property type="match status" value="1"/>
</dbReference>
<feature type="region of interest" description="Disordered" evidence="1">
    <location>
        <begin position="427"/>
        <end position="453"/>
    </location>
</feature>
<protein>
    <recommendedName>
        <fullName evidence="2">Poly(A) RNA polymerase mitochondrial-like central palm domain-containing protein</fullName>
    </recommendedName>
</protein>
<dbReference type="InterPro" id="IPR043519">
    <property type="entry name" value="NT_sf"/>
</dbReference>
<dbReference type="InterPro" id="IPR054708">
    <property type="entry name" value="MTPAP-like_central"/>
</dbReference>
<name>A0ABR1K5P9_9AGAR</name>
<dbReference type="EMBL" id="JBANRG010000001">
    <property type="protein sequence ID" value="KAK7472462.1"/>
    <property type="molecule type" value="Genomic_DNA"/>
</dbReference>
<dbReference type="Gene3D" id="3.30.460.10">
    <property type="entry name" value="Beta Polymerase, domain 2"/>
    <property type="match status" value="1"/>
</dbReference>